<sequence>MTEVLGKGRVAGKMALVTGGAQGLGRAHCIRLAQEGARVLATDINGDGAAETAAIVNAEMGAGTAFSIAHDVTDPAQWEAAVDAAREHLGGLNVLVNNAGIGVAGNIETCKFEDWQRCFDINVNSIFHGCQKALPLMREHAPGSIINISSIAGLIASDTMPAYNASKAAVWMLSKSIALHCAKKGMNIRCNSVHPTFVDTPILDGTAKAHALDKEVLMEKLARQIPLKFVGEPNDIANAVVYLASDESRFMTGAELKLDGGISAM</sequence>
<evidence type="ECO:0000313" key="3">
    <source>
        <dbReference type="EMBL" id="OBV12022.1"/>
    </source>
</evidence>
<dbReference type="STRING" id="1300349.I603_0153"/>
<dbReference type="GO" id="GO:0016616">
    <property type="term" value="F:oxidoreductase activity, acting on the CH-OH group of donors, NAD or NADP as acceptor"/>
    <property type="evidence" value="ECO:0007669"/>
    <property type="project" value="TreeGrafter"/>
</dbReference>
<dbReference type="PROSITE" id="PS00061">
    <property type="entry name" value="ADH_SHORT"/>
    <property type="match status" value="1"/>
</dbReference>
<dbReference type="PATRIC" id="fig|1300349.4.peg.149"/>
<evidence type="ECO:0000256" key="2">
    <source>
        <dbReference type="ARBA" id="ARBA00023002"/>
    </source>
</evidence>
<dbReference type="PRINTS" id="PR00081">
    <property type="entry name" value="GDHRDH"/>
</dbReference>
<dbReference type="InterPro" id="IPR002347">
    <property type="entry name" value="SDR_fam"/>
</dbReference>
<evidence type="ECO:0000256" key="1">
    <source>
        <dbReference type="ARBA" id="ARBA00006484"/>
    </source>
</evidence>
<dbReference type="NCBIfam" id="NF005473">
    <property type="entry name" value="PRK07069.1"/>
    <property type="match status" value="1"/>
</dbReference>
<dbReference type="RefSeq" id="WP_068861916.1">
    <property type="nucleotide sequence ID" value="NZ_LZYB01000001.1"/>
</dbReference>
<dbReference type="FunFam" id="3.40.50.720:FF:000084">
    <property type="entry name" value="Short-chain dehydrogenase reductase"/>
    <property type="match status" value="1"/>
</dbReference>
<organism evidence="3 4">
    <name type="scientific">Erythrobacter dokdonensis DSW-74</name>
    <dbReference type="NCBI Taxonomy" id="1300349"/>
    <lineage>
        <taxon>Bacteria</taxon>
        <taxon>Pseudomonadati</taxon>
        <taxon>Pseudomonadota</taxon>
        <taxon>Alphaproteobacteria</taxon>
        <taxon>Sphingomonadales</taxon>
        <taxon>Erythrobacteraceae</taxon>
        <taxon>Erythrobacter/Porphyrobacter group</taxon>
        <taxon>Erythrobacter</taxon>
    </lineage>
</organism>
<proteinExistence type="inferred from homology"/>
<dbReference type="NCBIfam" id="NF005559">
    <property type="entry name" value="PRK07231.1"/>
    <property type="match status" value="1"/>
</dbReference>
<keyword evidence="4" id="KW-1185">Reference proteome</keyword>
<dbReference type="PANTHER" id="PTHR42760:SF133">
    <property type="entry name" value="3-OXOACYL-[ACYL-CARRIER-PROTEIN] REDUCTASE"/>
    <property type="match status" value="1"/>
</dbReference>
<dbReference type="InterPro" id="IPR036291">
    <property type="entry name" value="NAD(P)-bd_dom_sf"/>
</dbReference>
<dbReference type="InterPro" id="IPR020904">
    <property type="entry name" value="Sc_DH/Rdtase_CS"/>
</dbReference>
<accession>A0A1A7BKL2</accession>
<dbReference type="PANTHER" id="PTHR42760">
    <property type="entry name" value="SHORT-CHAIN DEHYDROGENASES/REDUCTASES FAMILY MEMBER"/>
    <property type="match status" value="1"/>
</dbReference>
<comment type="caution">
    <text evidence="3">The sequence shown here is derived from an EMBL/GenBank/DDBJ whole genome shotgun (WGS) entry which is preliminary data.</text>
</comment>
<dbReference type="Gene3D" id="3.40.50.720">
    <property type="entry name" value="NAD(P)-binding Rossmann-like Domain"/>
    <property type="match status" value="1"/>
</dbReference>
<dbReference type="AlphaFoldDB" id="A0A1A7BKL2"/>
<evidence type="ECO:0000313" key="4">
    <source>
        <dbReference type="Proteomes" id="UP000092484"/>
    </source>
</evidence>
<gene>
    <name evidence="3" type="ORF">I603_0153</name>
</gene>
<dbReference type="Proteomes" id="UP000092484">
    <property type="component" value="Unassembled WGS sequence"/>
</dbReference>
<name>A0A1A7BKL2_9SPHN</name>
<dbReference type="EMBL" id="LZYB01000001">
    <property type="protein sequence ID" value="OBV12022.1"/>
    <property type="molecule type" value="Genomic_DNA"/>
</dbReference>
<protein>
    <submittedName>
        <fullName evidence="3">2,5-dichloro-2,5-cyclohexadiene-1,4-diol dehydrogenase</fullName>
    </submittedName>
</protein>
<keyword evidence="2" id="KW-0560">Oxidoreductase</keyword>
<dbReference type="PRINTS" id="PR00080">
    <property type="entry name" value="SDRFAMILY"/>
</dbReference>
<reference evidence="3 4" key="1">
    <citation type="submission" date="2016-06" db="EMBL/GenBank/DDBJ databases">
        <title>Genome sequence of Porphyrobacter dokdonensis DSW-74.</title>
        <authorList>
            <person name="Kim J.F."/>
            <person name="Song J.Y."/>
        </authorList>
    </citation>
    <scope>NUCLEOTIDE SEQUENCE [LARGE SCALE GENOMIC DNA]</scope>
    <source>
        <strain evidence="3 4">DSW-74</strain>
    </source>
</reference>
<comment type="similarity">
    <text evidence="1">Belongs to the short-chain dehydrogenases/reductases (SDR) family.</text>
</comment>
<dbReference type="SUPFAM" id="SSF51735">
    <property type="entry name" value="NAD(P)-binding Rossmann-fold domains"/>
    <property type="match status" value="1"/>
</dbReference>
<dbReference type="Pfam" id="PF13561">
    <property type="entry name" value="adh_short_C2"/>
    <property type="match status" value="1"/>
</dbReference>